<sequence length="247" mass="28090">MTCWFQRLGSQQGAISFSHFNYFLKTYCVQIGVDVVEAVSIPYGGLGTGRNPSNKVVFEFWDLMIGAFVTYMEKHANIACDPEAGRLKQSTASQYCSSVRGYFNNKFRNKDPIPILYDDKQWSKLMSKLRGKYREANRASGKPTVEGNESSTREDREWLATGCLWDGSVETAEFLHLLNTTYHCSGRGSEVSLIKPEDIRAVEASEGIHQYHIIQVEVQRQKDGPLQNIAIYTHRDGVLEDYYFSLI</sequence>
<accession>A0A9K3LNP5</accession>
<evidence type="ECO:0000313" key="2">
    <source>
        <dbReference type="Proteomes" id="UP000693970"/>
    </source>
</evidence>
<reference evidence="1" key="2">
    <citation type="submission" date="2021-04" db="EMBL/GenBank/DDBJ databases">
        <authorList>
            <person name="Podell S."/>
        </authorList>
    </citation>
    <scope>NUCLEOTIDE SEQUENCE</scope>
    <source>
        <strain evidence="1">Hildebrandi</strain>
    </source>
</reference>
<protein>
    <submittedName>
        <fullName evidence="1">Uncharacterized protein</fullName>
    </submittedName>
</protein>
<dbReference type="AlphaFoldDB" id="A0A9K3LNP5"/>
<name>A0A9K3LNP5_9STRA</name>
<dbReference type="EMBL" id="JAGRRH010000009">
    <property type="protein sequence ID" value="KAG7365133.1"/>
    <property type="molecule type" value="Genomic_DNA"/>
</dbReference>
<keyword evidence="2" id="KW-1185">Reference proteome</keyword>
<evidence type="ECO:0000313" key="1">
    <source>
        <dbReference type="EMBL" id="KAG7365133.1"/>
    </source>
</evidence>
<proteinExistence type="predicted"/>
<reference evidence="1" key="1">
    <citation type="journal article" date="2021" name="Sci. Rep.">
        <title>Diploid genomic architecture of Nitzschia inconspicua, an elite biomass production diatom.</title>
        <authorList>
            <person name="Oliver A."/>
            <person name="Podell S."/>
            <person name="Pinowska A."/>
            <person name="Traller J.C."/>
            <person name="Smith S.R."/>
            <person name="McClure R."/>
            <person name="Beliaev A."/>
            <person name="Bohutskyi P."/>
            <person name="Hill E.A."/>
            <person name="Rabines A."/>
            <person name="Zheng H."/>
            <person name="Allen L.Z."/>
            <person name="Kuo A."/>
            <person name="Grigoriev I.V."/>
            <person name="Allen A.E."/>
            <person name="Hazlebeck D."/>
            <person name="Allen E.E."/>
        </authorList>
    </citation>
    <scope>NUCLEOTIDE SEQUENCE</scope>
    <source>
        <strain evidence="1">Hildebrandi</strain>
    </source>
</reference>
<dbReference type="Proteomes" id="UP000693970">
    <property type="component" value="Unassembled WGS sequence"/>
</dbReference>
<dbReference type="OrthoDB" id="39806at2759"/>
<gene>
    <name evidence="1" type="ORF">IV203_038336</name>
</gene>
<comment type="caution">
    <text evidence="1">The sequence shown here is derived from an EMBL/GenBank/DDBJ whole genome shotgun (WGS) entry which is preliminary data.</text>
</comment>
<organism evidence="1 2">
    <name type="scientific">Nitzschia inconspicua</name>
    <dbReference type="NCBI Taxonomy" id="303405"/>
    <lineage>
        <taxon>Eukaryota</taxon>
        <taxon>Sar</taxon>
        <taxon>Stramenopiles</taxon>
        <taxon>Ochrophyta</taxon>
        <taxon>Bacillariophyta</taxon>
        <taxon>Bacillariophyceae</taxon>
        <taxon>Bacillariophycidae</taxon>
        <taxon>Bacillariales</taxon>
        <taxon>Bacillariaceae</taxon>
        <taxon>Nitzschia</taxon>
    </lineage>
</organism>